<dbReference type="Proteomes" id="UP000182360">
    <property type="component" value="Unassembled WGS sequence"/>
</dbReference>
<evidence type="ECO:0000313" key="1">
    <source>
        <dbReference type="EMBL" id="SEP81867.1"/>
    </source>
</evidence>
<accession>A0A1H9AZF1</accession>
<protein>
    <submittedName>
        <fullName evidence="1">Uncharacterized protein</fullName>
    </submittedName>
</protein>
<gene>
    <name evidence="1" type="ORF">SAMN04487977_101518</name>
</gene>
<organism evidence="1 2">
    <name type="scientific">Treponema bryantii</name>
    <dbReference type="NCBI Taxonomy" id="163"/>
    <lineage>
        <taxon>Bacteria</taxon>
        <taxon>Pseudomonadati</taxon>
        <taxon>Spirochaetota</taxon>
        <taxon>Spirochaetia</taxon>
        <taxon>Spirochaetales</taxon>
        <taxon>Treponemataceae</taxon>
        <taxon>Treponema</taxon>
    </lineage>
</organism>
<sequence length="94" mass="10984">MSNMYYYGTVTLYTDEGDIDVDVRAEATGWYSSGDSWGYGCEPPDGDFTIDEVEYVKAYDDYSKDPVEITDEMKKQVREKLYDVEFKEHEFEPD</sequence>
<keyword evidence="2" id="KW-1185">Reference proteome</keyword>
<evidence type="ECO:0000313" key="2">
    <source>
        <dbReference type="Proteomes" id="UP000182360"/>
    </source>
</evidence>
<dbReference type="EMBL" id="FOFU01000001">
    <property type="protein sequence ID" value="SEP81867.1"/>
    <property type="molecule type" value="Genomic_DNA"/>
</dbReference>
<dbReference type="AlphaFoldDB" id="A0A1H9AZF1"/>
<proteinExistence type="predicted"/>
<name>A0A1H9AZF1_9SPIR</name>
<reference evidence="1 2" key="1">
    <citation type="submission" date="2016-10" db="EMBL/GenBank/DDBJ databases">
        <authorList>
            <person name="de Groot N.N."/>
        </authorList>
    </citation>
    <scope>NUCLEOTIDE SEQUENCE [LARGE SCALE GENOMIC DNA]</scope>
    <source>
        <strain evidence="1 2">B25</strain>
    </source>
</reference>
<dbReference type="RefSeq" id="WP_074640609.1">
    <property type="nucleotide sequence ID" value="NZ_FOFU01000001.1"/>
</dbReference>